<dbReference type="Proteomes" id="UP000292085">
    <property type="component" value="Unassembled WGS sequence"/>
</dbReference>
<dbReference type="GO" id="GO:0030596">
    <property type="term" value="F:alpha-L-rhamnosidase activity"/>
    <property type="evidence" value="ECO:0007669"/>
    <property type="project" value="UniProtKB-EC"/>
</dbReference>
<proteinExistence type="predicted"/>
<dbReference type="Gene3D" id="1.50.10.10">
    <property type="match status" value="1"/>
</dbReference>
<evidence type="ECO:0000259" key="6">
    <source>
        <dbReference type="Pfam" id="PF08531"/>
    </source>
</evidence>
<evidence type="ECO:0000256" key="4">
    <source>
        <dbReference type="SAM" id="SignalP"/>
    </source>
</evidence>
<organism evidence="9 10">
    <name type="scientific">Sphingomonas populi</name>
    <dbReference type="NCBI Taxonomy" id="2484750"/>
    <lineage>
        <taxon>Bacteria</taxon>
        <taxon>Pseudomonadati</taxon>
        <taxon>Pseudomonadota</taxon>
        <taxon>Alphaproteobacteria</taxon>
        <taxon>Sphingomonadales</taxon>
        <taxon>Sphingomonadaceae</taxon>
        <taxon>Sphingomonas</taxon>
    </lineage>
</organism>
<evidence type="ECO:0000256" key="2">
    <source>
        <dbReference type="ARBA" id="ARBA00012652"/>
    </source>
</evidence>
<dbReference type="InterPro" id="IPR012341">
    <property type="entry name" value="6hp_glycosidase-like_sf"/>
</dbReference>
<dbReference type="Pfam" id="PF05592">
    <property type="entry name" value="Bac_rhamnosid"/>
    <property type="match status" value="1"/>
</dbReference>
<sequence length="888" mass="96580">MNGRPELWTRRSTLCGGMASAAILLAPASWAAAAGIAHPAGRASAPHDLRSNLLAAGLAVPCDAIRLSWIVPDTTATQAFYQVQIADAATRKTAWDSGRVTSNDSIAVPVPAALLQPDRAYTWRVKTWDGAGRGSLWSTPALLITAPRHLGGDAIWASGTDARTPADWALLRRAFTVAVKPVLAWLRVTATSPEAARQFVFRLWLNGTLVGVGPARSPQGDAQPRYATFDVTSLVRSGGNVLASQCYSSDGHAFQAELVLLNADGSRTTVASDNRWRTMDGGRWHVTSGYTGGGFYQAPLEAIDARAEPVGWRDPGFEDRAWRPPLARGTLPAATPEIVEAMVFDALAPHRIDRRGGSVLLDFGKEAVGGLMLRLAGPAGAVVDVRLGEELTETGDVRYQLRCGQTYREFWTLRDGEQDFEHWGYRPFRWAEILLPQGVTLVWARMRSLALPWREEAPFESADPNLDKVRDLCAYSIRATRMDLYQDTPARERGPYEGDAIVNQLSEYAVQRSFALARYSNQYLLSKPTWPTEYRLMAPILAWRDYMATGDDRFLRTHFESMVDTQLIHRINSAGLVEKDPGQSSQAWGDLVDWPKSNRDGFVFCRVNTVVNAWQYAALVALADIATVIGRTDQAATFHRMANRLRDALNAAALLPDGRYRDGIGTGHSSQHATAFAVALGLASDPVAGIAAAYLARQNMLVSVYGSQFLLEALYRGGQADAALALMTSAGESSWRNMIERWGATITMEAWDPSLKPNTTFSHAWATGPVNIIANHLAGVTITKPGAECLRFAPQPGRLAHFRTEVPTIRGPASVAYRGGSAGFLEIGVPANSRADLHFTCPSTAPSVTIHAAGMTRLHKPHAGVINLKDLPPGPCRITWNDTKGSLG</sequence>
<evidence type="ECO:0000259" key="5">
    <source>
        <dbReference type="Pfam" id="PF05592"/>
    </source>
</evidence>
<evidence type="ECO:0000256" key="3">
    <source>
        <dbReference type="ARBA" id="ARBA00022801"/>
    </source>
</evidence>
<accession>A0A4V2DDL7</accession>
<comment type="caution">
    <text evidence="9">The sequence shown here is derived from an EMBL/GenBank/DDBJ whole genome shotgun (WGS) entry which is preliminary data.</text>
</comment>
<keyword evidence="3 9" id="KW-0378">Hydrolase</keyword>
<dbReference type="InterPro" id="IPR008902">
    <property type="entry name" value="Rhamnosid_concanavalin"/>
</dbReference>
<gene>
    <name evidence="9" type="ORF">EWE75_05525</name>
</gene>
<dbReference type="PANTHER" id="PTHR33307:SF6">
    <property type="entry name" value="ALPHA-RHAMNOSIDASE (EUROFUNG)-RELATED"/>
    <property type="match status" value="1"/>
</dbReference>
<evidence type="ECO:0000313" key="9">
    <source>
        <dbReference type="EMBL" id="RZF65428.1"/>
    </source>
</evidence>
<dbReference type="Pfam" id="PF08531">
    <property type="entry name" value="Bac_rhamnosid_N"/>
    <property type="match status" value="1"/>
</dbReference>
<feature type="domain" description="Alpha-L-rhamnosidase C-terminal" evidence="8">
    <location>
        <begin position="779"/>
        <end position="839"/>
    </location>
</feature>
<feature type="signal peptide" evidence="4">
    <location>
        <begin position="1"/>
        <end position="31"/>
    </location>
</feature>
<evidence type="ECO:0000259" key="7">
    <source>
        <dbReference type="Pfam" id="PF17389"/>
    </source>
</evidence>
<feature type="domain" description="Alpha-L-rhamnosidase concanavalin-like" evidence="5">
    <location>
        <begin position="356"/>
        <end position="433"/>
    </location>
</feature>
<dbReference type="AlphaFoldDB" id="A0A4V2DDL7"/>
<keyword evidence="4" id="KW-0732">Signal</keyword>
<dbReference type="InterPro" id="IPR035398">
    <property type="entry name" value="Bac_rhamnosid_C"/>
</dbReference>
<protein>
    <recommendedName>
        <fullName evidence="2">alpha-L-rhamnosidase</fullName>
        <ecNumber evidence="2">3.2.1.40</ecNumber>
    </recommendedName>
</protein>
<dbReference type="EMBL" id="SGIS01000006">
    <property type="protein sequence ID" value="RZF65428.1"/>
    <property type="molecule type" value="Genomic_DNA"/>
</dbReference>
<evidence type="ECO:0000313" key="10">
    <source>
        <dbReference type="Proteomes" id="UP000292085"/>
    </source>
</evidence>
<dbReference type="InterPro" id="IPR008979">
    <property type="entry name" value="Galactose-bd-like_sf"/>
</dbReference>
<dbReference type="Gene3D" id="2.60.420.10">
    <property type="entry name" value="Maltose phosphorylase, domain 3"/>
    <property type="match status" value="1"/>
</dbReference>
<dbReference type="OrthoDB" id="9761045at2"/>
<feature type="chain" id="PRO_5021035408" description="alpha-L-rhamnosidase" evidence="4">
    <location>
        <begin position="32"/>
        <end position="888"/>
    </location>
</feature>
<dbReference type="SUPFAM" id="SSF49785">
    <property type="entry name" value="Galactose-binding domain-like"/>
    <property type="match status" value="1"/>
</dbReference>
<name>A0A4V2DDL7_9SPHN</name>
<dbReference type="GO" id="GO:0005975">
    <property type="term" value="P:carbohydrate metabolic process"/>
    <property type="evidence" value="ECO:0007669"/>
    <property type="project" value="InterPro"/>
</dbReference>
<dbReference type="SUPFAM" id="SSF48208">
    <property type="entry name" value="Six-hairpin glycosidases"/>
    <property type="match status" value="1"/>
</dbReference>
<reference evidence="9 10" key="1">
    <citation type="submission" date="2019-02" db="EMBL/GenBank/DDBJ databases">
        <authorList>
            <person name="Li Y."/>
        </authorList>
    </citation>
    <scope>NUCLEOTIDE SEQUENCE [LARGE SCALE GENOMIC DNA]</scope>
    <source>
        <strain evidence="9 10">3-7</strain>
    </source>
</reference>
<dbReference type="InterPro" id="IPR035396">
    <property type="entry name" value="Bac_rhamnosid6H"/>
</dbReference>
<dbReference type="Pfam" id="PF25788">
    <property type="entry name" value="Ig_Rha78A_N"/>
    <property type="match status" value="1"/>
</dbReference>
<dbReference type="Pfam" id="PF17389">
    <property type="entry name" value="Bac_rhamnosid6H"/>
    <property type="match status" value="1"/>
</dbReference>
<dbReference type="Gene3D" id="2.60.120.260">
    <property type="entry name" value="Galactose-binding domain-like"/>
    <property type="match status" value="2"/>
</dbReference>
<keyword evidence="10" id="KW-1185">Reference proteome</keyword>
<evidence type="ECO:0000256" key="1">
    <source>
        <dbReference type="ARBA" id="ARBA00001445"/>
    </source>
</evidence>
<dbReference type="Pfam" id="PF17390">
    <property type="entry name" value="Bac_rhamnosid_C"/>
    <property type="match status" value="1"/>
</dbReference>
<dbReference type="Gene3D" id="2.60.40.10">
    <property type="entry name" value="Immunoglobulins"/>
    <property type="match status" value="1"/>
</dbReference>
<dbReference type="InterPro" id="IPR013737">
    <property type="entry name" value="Bac_rhamnosid_N"/>
</dbReference>
<dbReference type="PANTHER" id="PTHR33307">
    <property type="entry name" value="ALPHA-RHAMNOSIDASE (EUROFUNG)"/>
    <property type="match status" value="1"/>
</dbReference>
<dbReference type="InterPro" id="IPR016007">
    <property type="entry name" value="Alpha_rhamnosid"/>
</dbReference>
<dbReference type="InterPro" id="IPR013783">
    <property type="entry name" value="Ig-like_fold"/>
</dbReference>
<feature type="domain" description="Bacterial alpha-L-rhamnosidase N-terminal" evidence="6">
    <location>
        <begin position="201"/>
        <end position="324"/>
    </location>
</feature>
<feature type="domain" description="Alpha-L-rhamnosidase six-hairpin glycosidase" evidence="7">
    <location>
        <begin position="456"/>
        <end position="773"/>
    </location>
</feature>
<comment type="catalytic activity">
    <reaction evidence="1">
        <text>Hydrolysis of terminal non-reducing alpha-L-rhamnose residues in alpha-L-rhamnosides.</text>
        <dbReference type="EC" id="3.2.1.40"/>
    </reaction>
</comment>
<dbReference type="EC" id="3.2.1.40" evidence="2"/>
<dbReference type="InterPro" id="IPR008928">
    <property type="entry name" value="6-hairpin_glycosidase_sf"/>
</dbReference>
<evidence type="ECO:0000259" key="8">
    <source>
        <dbReference type="Pfam" id="PF17390"/>
    </source>
</evidence>